<keyword evidence="4 10" id="KW-0963">Cytoplasm</keyword>
<dbReference type="InterPro" id="IPR001001">
    <property type="entry name" value="DNA_polIII_beta"/>
</dbReference>
<evidence type="ECO:0000256" key="6">
    <source>
        <dbReference type="ARBA" id="ARBA00022695"/>
    </source>
</evidence>
<comment type="subunit">
    <text evidence="10">Forms a ring-shaped head-to-tail homodimer around DNA.</text>
</comment>
<dbReference type="GO" id="GO:0008408">
    <property type="term" value="F:3'-5' exonuclease activity"/>
    <property type="evidence" value="ECO:0007669"/>
    <property type="project" value="InterPro"/>
</dbReference>
<comment type="function">
    <text evidence="10">Confers DNA tethering and processivity to DNA polymerases and other proteins. Acts as a clamp, forming a ring around DNA (a reaction catalyzed by the clamp-loading complex) which diffuses in an ATP-independent manner freely and bidirectionally along dsDNA. Initially characterized for its ability to contact the catalytic subunit of DNA polymerase III (Pol III), a complex, multichain enzyme responsible for most of the replicative synthesis in bacteria; Pol III exhibits 3'-5' exonuclease proofreading activity. The beta chain is required for initiation of replication as well as for processivity of DNA replication.</text>
</comment>
<reference evidence="14 15" key="1">
    <citation type="journal article" date="2012" name="Int. J. Syst. Evol. Microbiol.">
        <title>Flammeovirga pacifica sp. nov., isolated from deep-sea sediment.</title>
        <authorList>
            <person name="Xu H."/>
            <person name="Fu Y."/>
            <person name="Yang N."/>
            <person name="Ding Z."/>
            <person name="Lai Q."/>
            <person name="Zeng R."/>
        </authorList>
    </citation>
    <scope>NUCLEOTIDE SEQUENCE [LARGE SCALE GENOMIC DNA]</scope>
    <source>
        <strain evidence="15">DSM 24597 / LMG 26175 / WPAGA1</strain>
    </source>
</reference>
<comment type="similarity">
    <text evidence="2 10">Belongs to the beta sliding clamp family.</text>
</comment>
<keyword evidence="8 10" id="KW-0239">DNA-directed DNA polymerase</keyword>
<organism evidence="14 15">
    <name type="scientific">Flammeovirga pacifica</name>
    <dbReference type="NCBI Taxonomy" id="915059"/>
    <lineage>
        <taxon>Bacteria</taxon>
        <taxon>Pseudomonadati</taxon>
        <taxon>Bacteroidota</taxon>
        <taxon>Cytophagia</taxon>
        <taxon>Cytophagales</taxon>
        <taxon>Flammeovirgaceae</taxon>
        <taxon>Flammeovirga</taxon>
    </lineage>
</organism>
<dbReference type="PANTHER" id="PTHR30478:SF0">
    <property type="entry name" value="BETA SLIDING CLAMP"/>
    <property type="match status" value="1"/>
</dbReference>
<dbReference type="GO" id="GO:0006271">
    <property type="term" value="P:DNA strand elongation involved in DNA replication"/>
    <property type="evidence" value="ECO:0007669"/>
    <property type="project" value="TreeGrafter"/>
</dbReference>
<evidence type="ECO:0000256" key="1">
    <source>
        <dbReference type="ARBA" id="ARBA00004496"/>
    </source>
</evidence>
<dbReference type="GO" id="GO:0009360">
    <property type="term" value="C:DNA polymerase III complex"/>
    <property type="evidence" value="ECO:0007669"/>
    <property type="project" value="InterPro"/>
</dbReference>
<dbReference type="CDD" id="cd00140">
    <property type="entry name" value="beta_clamp"/>
    <property type="match status" value="1"/>
</dbReference>
<evidence type="ECO:0000256" key="8">
    <source>
        <dbReference type="ARBA" id="ARBA00022932"/>
    </source>
</evidence>
<sequence>MKFTASTSTILKQIQMLNGVIPNNPSMPILENFLFEISGGLLRITASDMHTTIISEINVEADSDGNVAIPARMLTDTLKNLPEQPVTFSIDFDTYTIEIASDNGRYKLAGENAEDYPSNPNIDMSSALSMSSITLLDAIGFTLFATSSDDMKPNMNGVFFNLTEEHSDFVATDSHRLVRYRRNDIEVSGMMQPIILGKKALTQLKNILPADETNVSLEFNEQYAVFTFGTMRLISRLIDERFPDYENVIPLNNNNLVTLDRQALLGCLKRIVIYANKTTNQVRFKVQDNELFVSAEDLDFSNEAKERLFCEHDGEDLEIGFNAKFLIEILNNISSDRVTLRLSEPGMAGLIVPEDQPETEDVLMLVMPIMLHNFSY</sequence>
<dbReference type="GO" id="GO:0003887">
    <property type="term" value="F:DNA-directed DNA polymerase activity"/>
    <property type="evidence" value="ECO:0007669"/>
    <property type="project" value="UniProtKB-UniRule"/>
</dbReference>
<keyword evidence="9" id="KW-0238">DNA-binding</keyword>
<dbReference type="SUPFAM" id="SSF55979">
    <property type="entry name" value="DNA clamp"/>
    <property type="match status" value="3"/>
</dbReference>
<protein>
    <recommendedName>
        <fullName evidence="3 10">Beta sliding clamp</fullName>
    </recommendedName>
</protein>
<proteinExistence type="inferred from homology"/>
<dbReference type="Pfam" id="PF02768">
    <property type="entry name" value="DNA_pol3_beta_3"/>
    <property type="match status" value="1"/>
</dbReference>
<keyword evidence="5 10" id="KW-0808">Transferase</keyword>
<dbReference type="InterPro" id="IPR022637">
    <property type="entry name" value="DNA_polIII_beta_cen"/>
</dbReference>
<dbReference type="SMART" id="SM00480">
    <property type="entry name" value="POL3Bc"/>
    <property type="match status" value="1"/>
</dbReference>
<feature type="domain" description="DNA polymerase III beta sliding clamp central" evidence="12">
    <location>
        <begin position="134"/>
        <end position="244"/>
    </location>
</feature>
<keyword evidence="15" id="KW-1185">Reference proteome</keyword>
<feature type="domain" description="DNA polymerase III beta sliding clamp N-terminal" evidence="11">
    <location>
        <begin position="1"/>
        <end position="118"/>
    </location>
</feature>
<evidence type="ECO:0000256" key="4">
    <source>
        <dbReference type="ARBA" id="ARBA00022490"/>
    </source>
</evidence>
<dbReference type="GO" id="GO:0003677">
    <property type="term" value="F:DNA binding"/>
    <property type="evidence" value="ECO:0007669"/>
    <property type="project" value="UniProtKB-UniRule"/>
</dbReference>
<dbReference type="Pfam" id="PF00712">
    <property type="entry name" value="DNA_pol3_beta"/>
    <property type="match status" value="1"/>
</dbReference>
<evidence type="ECO:0000256" key="5">
    <source>
        <dbReference type="ARBA" id="ARBA00022679"/>
    </source>
</evidence>
<dbReference type="Gene3D" id="3.70.10.10">
    <property type="match status" value="1"/>
</dbReference>
<evidence type="ECO:0000256" key="7">
    <source>
        <dbReference type="ARBA" id="ARBA00022705"/>
    </source>
</evidence>
<dbReference type="GO" id="GO:0005737">
    <property type="term" value="C:cytoplasm"/>
    <property type="evidence" value="ECO:0007669"/>
    <property type="project" value="UniProtKB-SubCell"/>
</dbReference>
<evidence type="ECO:0000259" key="11">
    <source>
        <dbReference type="Pfam" id="PF00712"/>
    </source>
</evidence>
<dbReference type="PIRSF" id="PIRSF000804">
    <property type="entry name" value="DNA_pol_III_b"/>
    <property type="match status" value="1"/>
</dbReference>
<dbReference type="Proteomes" id="UP000179797">
    <property type="component" value="Unassembled WGS sequence"/>
</dbReference>
<dbReference type="EMBL" id="JRYR02000001">
    <property type="protein sequence ID" value="OHX65365.1"/>
    <property type="molecule type" value="Genomic_DNA"/>
</dbReference>
<evidence type="ECO:0000313" key="14">
    <source>
        <dbReference type="EMBL" id="OHX65365.1"/>
    </source>
</evidence>
<name>A0A1S1YX07_FLAPC</name>
<evidence type="ECO:0000259" key="13">
    <source>
        <dbReference type="Pfam" id="PF02768"/>
    </source>
</evidence>
<dbReference type="PANTHER" id="PTHR30478">
    <property type="entry name" value="DNA POLYMERASE III SUBUNIT BETA"/>
    <property type="match status" value="1"/>
</dbReference>
<evidence type="ECO:0000256" key="10">
    <source>
        <dbReference type="PIRNR" id="PIRNR000804"/>
    </source>
</evidence>
<dbReference type="AlphaFoldDB" id="A0A1S1YX07"/>
<dbReference type="STRING" id="915059.NH26_02865"/>
<feature type="domain" description="DNA polymerase III beta sliding clamp C-terminal" evidence="13">
    <location>
        <begin position="247"/>
        <end position="364"/>
    </location>
</feature>
<gene>
    <name evidence="14" type="ORF">NH26_02865</name>
</gene>
<dbReference type="InterPro" id="IPR022635">
    <property type="entry name" value="DNA_polIII_beta_C"/>
</dbReference>
<dbReference type="OrthoDB" id="8421503at2"/>
<comment type="subcellular location">
    <subcellularLocation>
        <location evidence="1 10">Cytoplasm</location>
    </subcellularLocation>
</comment>
<dbReference type="NCBIfam" id="TIGR00663">
    <property type="entry name" value="dnan"/>
    <property type="match status" value="1"/>
</dbReference>
<accession>A0A1S1YX07</accession>
<keyword evidence="7 10" id="KW-0235">DNA replication</keyword>
<keyword evidence="6 10" id="KW-0548">Nucleotidyltransferase</keyword>
<evidence type="ECO:0000259" key="12">
    <source>
        <dbReference type="Pfam" id="PF02767"/>
    </source>
</evidence>
<comment type="caution">
    <text evidence="14">The sequence shown here is derived from an EMBL/GenBank/DDBJ whole genome shotgun (WGS) entry which is preliminary data.</text>
</comment>
<dbReference type="InterPro" id="IPR046938">
    <property type="entry name" value="DNA_clamp_sf"/>
</dbReference>
<dbReference type="Gene3D" id="3.10.150.10">
    <property type="entry name" value="DNA Polymerase III, subunit A, domain 2"/>
    <property type="match status" value="1"/>
</dbReference>
<evidence type="ECO:0000256" key="9">
    <source>
        <dbReference type="ARBA" id="ARBA00023125"/>
    </source>
</evidence>
<dbReference type="Pfam" id="PF02767">
    <property type="entry name" value="DNA_pol3_beta_2"/>
    <property type="match status" value="1"/>
</dbReference>
<dbReference type="RefSeq" id="WP_044223949.1">
    <property type="nucleotide sequence ID" value="NZ_JRYR02000001.1"/>
</dbReference>
<evidence type="ECO:0000313" key="15">
    <source>
        <dbReference type="Proteomes" id="UP000179797"/>
    </source>
</evidence>
<dbReference type="InterPro" id="IPR022634">
    <property type="entry name" value="DNA_polIII_beta_N"/>
</dbReference>
<evidence type="ECO:0000256" key="2">
    <source>
        <dbReference type="ARBA" id="ARBA00010752"/>
    </source>
</evidence>
<evidence type="ECO:0000256" key="3">
    <source>
        <dbReference type="ARBA" id="ARBA00021035"/>
    </source>
</evidence>